<gene>
    <name evidence="1" type="ORF">NPIL_611481</name>
</gene>
<evidence type="ECO:0000313" key="2">
    <source>
        <dbReference type="Proteomes" id="UP000887013"/>
    </source>
</evidence>
<protein>
    <submittedName>
        <fullName evidence="1">Uncharacterized protein</fullName>
    </submittedName>
</protein>
<organism evidence="1 2">
    <name type="scientific">Nephila pilipes</name>
    <name type="common">Giant wood spider</name>
    <name type="synonym">Nephila maculata</name>
    <dbReference type="NCBI Taxonomy" id="299642"/>
    <lineage>
        <taxon>Eukaryota</taxon>
        <taxon>Metazoa</taxon>
        <taxon>Ecdysozoa</taxon>
        <taxon>Arthropoda</taxon>
        <taxon>Chelicerata</taxon>
        <taxon>Arachnida</taxon>
        <taxon>Araneae</taxon>
        <taxon>Araneomorphae</taxon>
        <taxon>Entelegynae</taxon>
        <taxon>Araneoidea</taxon>
        <taxon>Nephilidae</taxon>
        <taxon>Nephila</taxon>
    </lineage>
</organism>
<sequence length="73" mass="8306">RKLVKSSLGFMEQAKEPTPKMEVLQVIHFVLLPWIEATSSAIQNCNMKYGYLGKNYEECPAEGQENIDDADEE</sequence>
<reference evidence="1" key="1">
    <citation type="submission" date="2020-08" db="EMBL/GenBank/DDBJ databases">
        <title>Multicomponent nature underlies the extraordinary mechanical properties of spider dragline silk.</title>
        <authorList>
            <person name="Kono N."/>
            <person name="Nakamura H."/>
            <person name="Mori M."/>
            <person name="Yoshida Y."/>
            <person name="Ohtoshi R."/>
            <person name="Malay A.D."/>
            <person name="Moran D.A.P."/>
            <person name="Tomita M."/>
            <person name="Numata K."/>
            <person name="Arakawa K."/>
        </authorList>
    </citation>
    <scope>NUCLEOTIDE SEQUENCE</scope>
</reference>
<comment type="caution">
    <text evidence="1">The sequence shown here is derived from an EMBL/GenBank/DDBJ whole genome shotgun (WGS) entry which is preliminary data.</text>
</comment>
<accession>A0A8X6QD95</accession>
<name>A0A8X6QD95_NEPPI</name>
<proteinExistence type="predicted"/>
<feature type="non-terminal residue" evidence="1">
    <location>
        <position position="1"/>
    </location>
</feature>
<dbReference type="AlphaFoldDB" id="A0A8X6QD95"/>
<dbReference type="EMBL" id="BMAW01030257">
    <property type="protein sequence ID" value="GFU15608.1"/>
    <property type="molecule type" value="Genomic_DNA"/>
</dbReference>
<evidence type="ECO:0000313" key="1">
    <source>
        <dbReference type="EMBL" id="GFU15608.1"/>
    </source>
</evidence>
<dbReference type="Proteomes" id="UP000887013">
    <property type="component" value="Unassembled WGS sequence"/>
</dbReference>
<keyword evidence="2" id="KW-1185">Reference proteome</keyword>